<accession>A0A4C1W7W5</accession>
<keyword evidence="2" id="KW-0732">Signal</keyword>
<sequence length="182" mass="19933">MSAAVQIQSPFLLLCFRLGASSRTGHAEPSTSESGQRQSTAAVEQFAWRAVVEGSCGSAGRAGSEIGRFDNPRAATERHTPTTDSRAVRRRHTSVPRARALQQILMESHCCNYGQPYAPVCKTAKTFDPIFPFHSGLKKVYSFLKGRKRTGDYTLELPVCMGGGDHLVFNGPRARLLFDAFP</sequence>
<evidence type="ECO:0000313" key="3">
    <source>
        <dbReference type="EMBL" id="GBP46622.1"/>
    </source>
</evidence>
<comment type="caution">
    <text evidence="3">The sequence shown here is derived from an EMBL/GenBank/DDBJ whole genome shotgun (WGS) entry which is preliminary data.</text>
</comment>
<evidence type="ECO:0000256" key="1">
    <source>
        <dbReference type="SAM" id="MobiDB-lite"/>
    </source>
</evidence>
<evidence type="ECO:0000313" key="4">
    <source>
        <dbReference type="Proteomes" id="UP000299102"/>
    </source>
</evidence>
<dbReference type="Proteomes" id="UP000299102">
    <property type="component" value="Unassembled WGS sequence"/>
</dbReference>
<dbReference type="EMBL" id="BGZK01000487">
    <property type="protein sequence ID" value="GBP46622.1"/>
    <property type="molecule type" value="Genomic_DNA"/>
</dbReference>
<reference evidence="3 4" key="1">
    <citation type="journal article" date="2019" name="Commun. Biol.">
        <title>The bagworm genome reveals a unique fibroin gene that provides high tensile strength.</title>
        <authorList>
            <person name="Kono N."/>
            <person name="Nakamura H."/>
            <person name="Ohtoshi R."/>
            <person name="Tomita M."/>
            <person name="Numata K."/>
            <person name="Arakawa K."/>
        </authorList>
    </citation>
    <scope>NUCLEOTIDE SEQUENCE [LARGE SCALE GENOMIC DNA]</scope>
</reference>
<keyword evidence="4" id="KW-1185">Reference proteome</keyword>
<name>A0A4C1W7W5_EUMVA</name>
<protein>
    <submittedName>
        <fullName evidence="3">Uncharacterized protein</fullName>
    </submittedName>
</protein>
<evidence type="ECO:0000256" key="2">
    <source>
        <dbReference type="SAM" id="SignalP"/>
    </source>
</evidence>
<feature type="chain" id="PRO_5020041822" evidence="2">
    <location>
        <begin position="28"/>
        <end position="182"/>
    </location>
</feature>
<gene>
    <name evidence="3" type="ORF">EVAR_95084_1</name>
</gene>
<feature type="signal peptide" evidence="2">
    <location>
        <begin position="1"/>
        <end position="27"/>
    </location>
</feature>
<feature type="region of interest" description="Disordered" evidence="1">
    <location>
        <begin position="67"/>
        <end position="86"/>
    </location>
</feature>
<proteinExistence type="predicted"/>
<organism evidence="3 4">
    <name type="scientific">Eumeta variegata</name>
    <name type="common">Bagworm moth</name>
    <name type="synonym">Eumeta japonica</name>
    <dbReference type="NCBI Taxonomy" id="151549"/>
    <lineage>
        <taxon>Eukaryota</taxon>
        <taxon>Metazoa</taxon>
        <taxon>Ecdysozoa</taxon>
        <taxon>Arthropoda</taxon>
        <taxon>Hexapoda</taxon>
        <taxon>Insecta</taxon>
        <taxon>Pterygota</taxon>
        <taxon>Neoptera</taxon>
        <taxon>Endopterygota</taxon>
        <taxon>Lepidoptera</taxon>
        <taxon>Glossata</taxon>
        <taxon>Ditrysia</taxon>
        <taxon>Tineoidea</taxon>
        <taxon>Psychidae</taxon>
        <taxon>Oiketicinae</taxon>
        <taxon>Eumeta</taxon>
    </lineage>
</organism>
<feature type="compositionally biased region" description="Basic and acidic residues" evidence="1">
    <location>
        <begin position="67"/>
        <end position="81"/>
    </location>
</feature>
<dbReference type="AlphaFoldDB" id="A0A4C1W7W5"/>